<evidence type="ECO:0000313" key="4">
    <source>
        <dbReference type="EMBL" id="TWG39077.1"/>
    </source>
</evidence>
<feature type="domain" description="Thioester reductase (TE)" evidence="3">
    <location>
        <begin position="5"/>
        <end position="234"/>
    </location>
</feature>
<dbReference type="GO" id="GO:0016491">
    <property type="term" value="F:oxidoreductase activity"/>
    <property type="evidence" value="ECO:0007669"/>
    <property type="project" value="UniProtKB-KW"/>
</dbReference>
<dbReference type="Pfam" id="PF00106">
    <property type="entry name" value="adh_short"/>
    <property type="match status" value="1"/>
</dbReference>
<dbReference type="PRINTS" id="PR00081">
    <property type="entry name" value="GDHRDH"/>
</dbReference>
<keyword evidence="2" id="KW-0560">Oxidoreductase</keyword>
<protein>
    <submittedName>
        <fullName evidence="4">Thioester reductase-like protein</fullName>
    </submittedName>
</protein>
<dbReference type="InterPro" id="IPR020904">
    <property type="entry name" value="Sc_DH/Rdtase_CS"/>
</dbReference>
<dbReference type="NCBIfam" id="NF005539">
    <property type="entry name" value="PRK07201.1"/>
    <property type="match status" value="1"/>
</dbReference>
<dbReference type="CDD" id="cd05263">
    <property type="entry name" value="MupV_like_SDR_e"/>
    <property type="match status" value="1"/>
</dbReference>
<dbReference type="Proteomes" id="UP000321485">
    <property type="component" value="Unassembled WGS sequence"/>
</dbReference>
<accession>A0A561XSI3</accession>
<evidence type="ECO:0000259" key="3">
    <source>
        <dbReference type="Pfam" id="PF07993"/>
    </source>
</evidence>
<comment type="caution">
    <text evidence="4">The sequence shown here is derived from an EMBL/GenBank/DDBJ whole genome shotgun (WGS) entry which is preliminary data.</text>
</comment>
<dbReference type="RefSeq" id="WP_146870033.1">
    <property type="nucleotide sequence ID" value="NZ_VJWE01000011.1"/>
</dbReference>
<name>A0A561XSI3_ACIDE</name>
<evidence type="ECO:0000256" key="2">
    <source>
        <dbReference type="ARBA" id="ARBA00023002"/>
    </source>
</evidence>
<dbReference type="PANTHER" id="PTHR44196:SF1">
    <property type="entry name" value="DEHYDROGENASE_REDUCTASE SDR FAMILY MEMBER 7B"/>
    <property type="match status" value="1"/>
</dbReference>
<dbReference type="InterPro" id="IPR013120">
    <property type="entry name" value="FAR_NAD-bd"/>
</dbReference>
<dbReference type="CDD" id="cd05233">
    <property type="entry name" value="SDR_c"/>
    <property type="match status" value="1"/>
</dbReference>
<dbReference type="GeneID" id="51110016"/>
<sequence>MQYFVTGATGFIGKRLVKKLLERKGAVVHFLIRKESADKVADLRSFWGVGPARAVPVFGDLTAKKLGVSADDVKKLKGQIDHFYHLAAVYDLAADEETQVAVNIEGTRNTVDLVKAIDAGHFHHVSSIAAAGLYEGVFREDMFEEAEGLDHPYFQTKHESEKIVRQDCKVPWTVYRPAMVVGDSQTGEMDKIDGPYYFFKLIQRLRQLLPPWMPTVGLEGGRVNIVPVDFVVNALNVISHQKDITKKCYHLVDPVGYRVGDVLDIFSRAAHAPRMNLFVNAALLGFIPKSVKKSLMALAPVRRVRNAVMKDLGLPEDMLTFVNYPTRFDCRETMAALKGSGVACPNLKDYAWRLWDYWERNLDPELFIDRTLKGTVAGKVVLITGGSSGIGLAAAHKFAEAGATTIICGRDQDKLDEACAEAKAKGYQFIAYSADIADMTDCDRFVQLLIDNHGGVDFLINNAGRSIRRAIESSYDRFHDYERTMQLNYFGCLRVTMGFLPGMVAKRKGHVVNISSIGVLTNAPRFSAYVASKAALDAWTRCASSEFADQGITFTTINMPLVRTPMIAPTKIYNNVPTLAPEEAADMIAQACIFKPVRIATRLGITGQLLHALVPRVAQITMNTSFRMFPDSTAAKGAKDAKPQLSAEAVALQQMMRGIHF</sequence>
<dbReference type="InterPro" id="IPR057313">
    <property type="entry name" value="Maqu_2507-like"/>
</dbReference>
<dbReference type="PROSITE" id="PS00061">
    <property type="entry name" value="ADH_SHORT"/>
    <property type="match status" value="1"/>
</dbReference>
<dbReference type="PANTHER" id="PTHR44196">
    <property type="entry name" value="DEHYDROGENASE/REDUCTASE SDR FAMILY MEMBER 7B"/>
    <property type="match status" value="1"/>
</dbReference>
<comment type="similarity">
    <text evidence="1">Belongs to the short-chain dehydrogenases/reductases (SDR) family.</text>
</comment>
<dbReference type="InterPro" id="IPR036291">
    <property type="entry name" value="NAD(P)-bd_dom_sf"/>
</dbReference>
<organism evidence="4 5">
    <name type="scientific">Acidovorax delafieldii</name>
    <name type="common">Pseudomonas delafieldii</name>
    <dbReference type="NCBI Taxonomy" id="47920"/>
    <lineage>
        <taxon>Bacteria</taxon>
        <taxon>Pseudomonadati</taxon>
        <taxon>Pseudomonadota</taxon>
        <taxon>Betaproteobacteria</taxon>
        <taxon>Burkholderiales</taxon>
        <taxon>Comamonadaceae</taxon>
        <taxon>Acidovorax</taxon>
    </lineage>
</organism>
<proteinExistence type="inferred from homology"/>
<evidence type="ECO:0000256" key="1">
    <source>
        <dbReference type="ARBA" id="ARBA00006484"/>
    </source>
</evidence>
<dbReference type="InterPro" id="IPR002347">
    <property type="entry name" value="SDR_fam"/>
</dbReference>
<dbReference type="AlphaFoldDB" id="A0A561XSI3"/>
<evidence type="ECO:0000313" key="5">
    <source>
        <dbReference type="Proteomes" id="UP000321485"/>
    </source>
</evidence>
<reference evidence="4 5" key="1">
    <citation type="journal article" date="2015" name="Stand. Genomic Sci.">
        <title>Genomic Encyclopedia of Bacterial and Archaeal Type Strains, Phase III: the genomes of soil and plant-associated and newly described type strains.</title>
        <authorList>
            <person name="Whitman W.B."/>
            <person name="Woyke T."/>
            <person name="Klenk H.P."/>
            <person name="Zhou Y."/>
            <person name="Lilburn T.G."/>
            <person name="Beck B.J."/>
            <person name="De Vos P."/>
            <person name="Vandamme P."/>
            <person name="Eisen J.A."/>
            <person name="Garrity G."/>
            <person name="Hugenholtz P."/>
            <person name="Kyrpides N.C."/>
        </authorList>
    </citation>
    <scope>NUCLEOTIDE SEQUENCE [LARGE SCALE GENOMIC DNA]</scope>
    <source>
        <strain evidence="4 5">DSM 64</strain>
    </source>
</reference>
<dbReference type="SUPFAM" id="SSF51735">
    <property type="entry name" value="NAD(P)-binding Rossmann-fold domains"/>
    <property type="match status" value="2"/>
</dbReference>
<dbReference type="EMBL" id="VJWE01000011">
    <property type="protein sequence ID" value="TWG39077.1"/>
    <property type="molecule type" value="Genomic_DNA"/>
</dbReference>
<dbReference type="PRINTS" id="PR00080">
    <property type="entry name" value="SDRFAMILY"/>
</dbReference>
<dbReference type="Pfam" id="PF07993">
    <property type="entry name" value="NAD_binding_4"/>
    <property type="match status" value="1"/>
</dbReference>
<gene>
    <name evidence="4" type="ORF">ATF69_0945</name>
</gene>
<dbReference type="GO" id="GO:0016020">
    <property type="term" value="C:membrane"/>
    <property type="evidence" value="ECO:0007669"/>
    <property type="project" value="TreeGrafter"/>
</dbReference>
<dbReference type="Gene3D" id="3.40.50.720">
    <property type="entry name" value="NAD(P)-binding Rossmann-like Domain"/>
    <property type="match status" value="2"/>
</dbReference>